<keyword evidence="2" id="KW-1003">Cell membrane</keyword>
<evidence type="ECO:0000256" key="6">
    <source>
        <dbReference type="SAM" id="Phobius"/>
    </source>
</evidence>
<keyword evidence="3 6" id="KW-0812">Transmembrane</keyword>
<organism evidence="7 8">
    <name type="scientific">Ralstonia pickettii</name>
    <name type="common">Burkholderia pickettii</name>
    <dbReference type="NCBI Taxonomy" id="329"/>
    <lineage>
        <taxon>Bacteria</taxon>
        <taxon>Pseudomonadati</taxon>
        <taxon>Pseudomonadota</taxon>
        <taxon>Betaproteobacteria</taxon>
        <taxon>Burkholderiales</taxon>
        <taxon>Burkholderiaceae</taxon>
        <taxon>Ralstonia</taxon>
    </lineage>
</organism>
<comment type="subcellular location">
    <subcellularLocation>
        <location evidence="1">Cell membrane</location>
        <topology evidence="1">Multi-pass membrane protein</topology>
    </subcellularLocation>
</comment>
<evidence type="ECO:0000256" key="3">
    <source>
        <dbReference type="ARBA" id="ARBA00022692"/>
    </source>
</evidence>
<evidence type="ECO:0000313" key="7">
    <source>
        <dbReference type="EMBL" id="MRS99369.1"/>
    </source>
</evidence>
<dbReference type="Proteomes" id="UP000441032">
    <property type="component" value="Unassembled WGS sequence"/>
</dbReference>
<evidence type="ECO:0000256" key="5">
    <source>
        <dbReference type="ARBA" id="ARBA00023136"/>
    </source>
</evidence>
<keyword evidence="5 6" id="KW-0472">Membrane</keyword>
<gene>
    <name evidence="7" type="ORF">GJQ57_12005</name>
</gene>
<dbReference type="GO" id="GO:0015171">
    <property type="term" value="F:amino acid transmembrane transporter activity"/>
    <property type="evidence" value="ECO:0007669"/>
    <property type="project" value="TreeGrafter"/>
</dbReference>
<dbReference type="PANTHER" id="PTHR30086">
    <property type="entry name" value="ARGININE EXPORTER PROTEIN ARGO"/>
    <property type="match status" value="1"/>
</dbReference>
<evidence type="ECO:0000313" key="8">
    <source>
        <dbReference type="Proteomes" id="UP000441032"/>
    </source>
</evidence>
<dbReference type="EMBL" id="WJYN01000004">
    <property type="protein sequence ID" value="MRS99369.1"/>
    <property type="molecule type" value="Genomic_DNA"/>
</dbReference>
<name>A0A7X2HMP9_RALPI</name>
<dbReference type="RefSeq" id="WP_065856496.1">
    <property type="nucleotide sequence ID" value="NZ_MCGA01000017.1"/>
</dbReference>
<accession>A0A7X2HMP9</accession>
<proteinExistence type="predicted"/>
<feature type="transmembrane region" description="Helical" evidence="6">
    <location>
        <begin position="117"/>
        <end position="134"/>
    </location>
</feature>
<evidence type="ECO:0000256" key="4">
    <source>
        <dbReference type="ARBA" id="ARBA00022989"/>
    </source>
</evidence>
<keyword evidence="4 6" id="KW-1133">Transmembrane helix</keyword>
<dbReference type="InterPro" id="IPR001123">
    <property type="entry name" value="LeuE-type"/>
</dbReference>
<dbReference type="Pfam" id="PF01810">
    <property type="entry name" value="LysE"/>
    <property type="match status" value="1"/>
</dbReference>
<comment type="caution">
    <text evidence="7">The sequence shown here is derived from an EMBL/GenBank/DDBJ whole genome shotgun (WGS) entry which is preliminary data.</text>
</comment>
<dbReference type="AlphaFoldDB" id="A0A7X2HMP9"/>
<dbReference type="GO" id="GO:0005886">
    <property type="term" value="C:plasma membrane"/>
    <property type="evidence" value="ECO:0007669"/>
    <property type="project" value="UniProtKB-SubCell"/>
</dbReference>
<feature type="transmembrane region" description="Helical" evidence="6">
    <location>
        <begin position="12"/>
        <end position="34"/>
    </location>
</feature>
<feature type="transmembrane region" description="Helical" evidence="6">
    <location>
        <begin position="46"/>
        <end position="66"/>
    </location>
</feature>
<protein>
    <submittedName>
        <fullName evidence="7">Amino acid transporter</fullName>
    </submittedName>
</protein>
<dbReference type="PANTHER" id="PTHR30086:SF20">
    <property type="entry name" value="ARGININE EXPORTER PROTEIN ARGO-RELATED"/>
    <property type="match status" value="1"/>
</dbReference>
<sequence length="216" mass="22484">MTTSLATSSSVFLHGVALSLGLIVAIGAQNAFVLRQGLRREHVGSVVLFCAMTDALLILAGVLGMAEALGERPSLARFLALAGAAFLLLYGVQALRRARHSCQLRAAPGGGGLSRRAALAQAAAFTLLNPHVYLDTVLLVGSIGAQQAAALRGWFVAGAGSASLLWFVTLGFGARWLAPWFARPRAWQVLDGLIGVTMLVLSALLLRHALGGVGFS</sequence>
<reference evidence="7 8" key="1">
    <citation type="submission" date="2019-11" db="EMBL/GenBank/DDBJ databases">
        <title>Phenotypic characterization of an OXA-22 and OXA-60 co-producing Ralstonia pickettii clinical strain.</title>
        <authorList>
            <person name="He F."/>
        </authorList>
    </citation>
    <scope>NUCLEOTIDE SEQUENCE [LARGE SCALE GENOMIC DNA]</scope>
    <source>
        <strain evidence="7 8">PSLESD1</strain>
    </source>
</reference>
<evidence type="ECO:0000256" key="1">
    <source>
        <dbReference type="ARBA" id="ARBA00004651"/>
    </source>
</evidence>
<evidence type="ECO:0000256" key="2">
    <source>
        <dbReference type="ARBA" id="ARBA00022475"/>
    </source>
</evidence>
<feature type="transmembrane region" description="Helical" evidence="6">
    <location>
        <begin position="189"/>
        <end position="210"/>
    </location>
</feature>
<feature type="transmembrane region" description="Helical" evidence="6">
    <location>
        <begin position="78"/>
        <end position="96"/>
    </location>
</feature>
<feature type="transmembrane region" description="Helical" evidence="6">
    <location>
        <begin position="154"/>
        <end position="177"/>
    </location>
</feature>